<dbReference type="Proteomes" id="UP000054023">
    <property type="component" value="Unassembled WGS sequence"/>
</dbReference>
<comment type="caution">
    <text evidence="1">The sequence shown here is derived from an EMBL/GenBank/DDBJ whole genome shotgun (WGS) entry which is preliminary data.</text>
</comment>
<dbReference type="OrthoDB" id="3732226at2"/>
<gene>
    <name evidence="1" type="ORF">AVL63_03710</name>
</gene>
<organism evidence="1 2">
    <name type="scientific">Nesterenkonia jeotgali</name>
    <dbReference type="NCBI Taxonomy" id="317018"/>
    <lineage>
        <taxon>Bacteria</taxon>
        <taxon>Bacillati</taxon>
        <taxon>Actinomycetota</taxon>
        <taxon>Actinomycetes</taxon>
        <taxon>Micrococcales</taxon>
        <taxon>Micrococcaceae</taxon>
        <taxon>Nesterenkonia</taxon>
    </lineage>
</organism>
<dbReference type="RefSeq" id="WP_157075443.1">
    <property type="nucleotide sequence ID" value="NZ_LQBM01000003.1"/>
</dbReference>
<evidence type="ECO:0000313" key="2">
    <source>
        <dbReference type="Proteomes" id="UP000054023"/>
    </source>
</evidence>
<name>A0A0W8IGR5_9MICC</name>
<proteinExistence type="predicted"/>
<reference evidence="2" key="1">
    <citation type="submission" date="2015-12" db="EMBL/GenBank/DDBJ databases">
        <authorList>
            <person name="Nair G.R."/>
            <person name="Kaur G."/>
            <person name="Mayilraj S."/>
        </authorList>
    </citation>
    <scope>NUCLEOTIDE SEQUENCE [LARGE SCALE GENOMIC DNA]</scope>
    <source>
        <strain evidence="2">CD08_7</strain>
    </source>
</reference>
<keyword evidence="2" id="KW-1185">Reference proteome</keyword>
<accession>A0A0W8IGR5</accession>
<protein>
    <submittedName>
        <fullName evidence="1">Uncharacterized protein</fullName>
    </submittedName>
</protein>
<evidence type="ECO:0000313" key="1">
    <source>
        <dbReference type="EMBL" id="KUG59112.1"/>
    </source>
</evidence>
<dbReference type="EMBL" id="LQBM01000003">
    <property type="protein sequence ID" value="KUG59112.1"/>
    <property type="molecule type" value="Genomic_DNA"/>
</dbReference>
<sequence length="124" mass="12954">MIEESLATWQVTDGSAVNGDDTKLAIGVTRLGCANGETGEISDVDVQLGDDQVAIRARVEPPPGSAYNCLGNDMVEVQVDLGEPIGDRMLVDGACEHPRAATTSACDTDVRWPLSRDDGPPAGS</sequence>
<dbReference type="AlphaFoldDB" id="A0A0W8IGR5"/>